<dbReference type="Gene3D" id="3.40.190.10">
    <property type="entry name" value="Periplasmic binding protein-like II"/>
    <property type="match status" value="1"/>
</dbReference>
<name>A0ABW5DLN8_9PROT</name>
<evidence type="ECO:0000256" key="4">
    <source>
        <dbReference type="ARBA" id="ARBA00022729"/>
    </source>
</evidence>
<evidence type="ECO:0000313" key="7">
    <source>
        <dbReference type="EMBL" id="MFD2261408.1"/>
    </source>
</evidence>
<dbReference type="InterPro" id="IPR030678">
    <property type="entry name" value="Peptide/Ni-bd"/>
</dbReference>
<dbReference type="PANTHER" id="PTHR30290">
    <property type="entry name" value="PERIPLASMIC BINDING COMPONENT OF ABC TRANSPORTER"/>
    <property type="match status" value="1"/>
</dbReference>
<accession>A0ABW5DLN8</accession>
<dbReference type="PIRSF" id="PIRSF002741">
    <property type="entry name" value="MppA"/>
    <property type="match status" value="1"/>
</dbReference>
<evidence type="ECO:0000256" key="1">
    <source>
        <dbReference type="ARBA" id="ARBA00004418"/>
    </source>
</evidence>
<feature type="domain" description="Solute-binding protein family 5" evidence="6">
    <location>
        <begin position="73"/>
        <end position="448"/>
    </location>
</feature>
<keyword evidence="4 5" id="KW-0732">Signal</keyword>
<sequence>MKKRTFGKGFTVALMTGAALFIGSAPAVAQTSFKFAGSADVASMDPAGRFEIFTLGFLHAIYEPLIRYNSDLKLEPALATKWEQPDPTTWRFTLRDGVKFHDGTPFTAEDVAFTILRGKAEGSAMIPTLALVTDAVAVDAKTVDLKLSRPSATILNDLAFVLIMSKKWAEANGSATPTNLRANKLVPAHTQAMGTGPYKLVERAPDVSTGLARNADWWDKPAKPLPEKIDYKPIKAASTRLAALLGGEIDFVDPVPLQDIARLKSTAGFTVSQAPELRTMFLGMDQARDELLESSVKGKNPFKDIKVRQAFYQAIDVEALKSRLMGGAIQPTNSMIGPGIVGYDASLEPRLPVDVAAAKKLMTDAGYADGFTVGMDCPNDRWVNDEQVCQAVASMLSRIGVTVQLRSQPVGPFLGKLFKKETSFYLLGWTPGNNDALDVLKPIMSPAEGGAGFFNFGGYSNPKVTELMKAVEVETDTAKRNAMISEGLKIHSTDIGHIPLYRQYTSWAYKSSVSVVQRADGILPLWQVSVQ</sequence>
<dbReference type="Gene3D" id="3.10.105.10">
    <property type="entry name" value="Dipeptide-binding Protein, Domain 3"/>
    <property type="match status" value="1"/>
</dbReference>
<feature type="signal peptide" evidence="5">
    <location>
        <begin position="1"/>
        <end position="29"/>
    </location>
</feature>
<dbReference type="PANTHER" id="PTHR30290:SF9">
    <property type="entry name" value="OLIGOPEPTIDE-BINDING PROTEIN APPA"/>
    <property type="match status" value="1"/>
</dbReference>
<dbReference type="EMBL" id="JBHUIP010000001">
    <property type="protein sequence ID" value="MFD2261408.1"/>
    <property type="molecule type" value="Genomic_DNA"/>
</dbReference>
<organism evidence="7 8">
    <name type="scientific">Lacibacterium aquatile</name>
    <dbReference type="NCBI Taxonomy" id="1168082"/>
    <lineage>
        <taxon>Bacteria</taxon>
        <taxon>Pseudomonadati</taxon>
        <taxon>Pseudomonadota</taxon>
        <taxon>Alphaproteobacteria</taxon>
        <taxon>Rhodospirillales</taxon>
        <taxon>Rhodospirillaceae</taxon>
    </lineage>
</organism>
<evidence type="ECO:0000313" key="8">
    <source>
        <dbReference type="Proteomes" id="UP001597295"/>
    </source>
</evidence>
<dbReference type="PROSITE" id="PS01040">
    <property type="entry name" value="SBP_BACTERIAL_5"/>
    <property type="match status" value="1"/>
</dbReference>
<evidence type="ECO:0000256" key="2">
    <source>
        <dbReference type="ARBA" id="ARBA00005695"/>
    </source>
</evidence>
<dbReference type="InterPro" id="IPR039424">
    <property type="entry name" value="SBP_5"/>
</dbReference>
<dbReference type="InterPro" id="IPR023765">
    <property type="entry name" value="SBP_5_CS"/>
</dbReference>
<dbReference type="Pfam" id="PF00496">
    <property type="entry name" value="SBP_bac_5"/>
    <property type="match status" value="1"/>
</dbReference>
<dbReference type="CDD" id="cd08498">
    <property type="entry name" value="PBP2_NikA_DppA_OppA_like_2"/>
    <property type="match status" value="1"/>
</dbReference>
<comment type="subcellular location">
    <subcellularLocation>
        <location evidence="1">Periplasm</location>
    </subcellularLocation>
</comment>
<feature type="chain" id="PRO_5047305778" evidence="5">
    <location>
        <begin position="30"/>
        <end position="531"/>
    </location>
</feature>
<evidence type="ECO:0000256" key="5">
    <source>
        <dbReference type="SAM" id="SignalP"/>
    </source>
</evidence>
<evidence type="ECO:0000259" key="6">
    <source>
        <dbReference type="Pfam" id="PF00496"/>
    </source>
</evidence>
<dbReference type="Proteomes" id="UP001597295">
    <property type="component" value="Unassembled WGS sequence"/>
</dbReference>
<evidence type="ECO:0000256" key="3">
    <source>
        <dbReference type="ARBA" id="ARBA00022448"/>
    </source>
</evidence>
<comment type="similarity">
    <text evidence="2">Belongs to the bacterial solute-binding protein 5 family.</text>
</comment>
<proteinExistence type="inferred from homology"/>
<dbReference type="RefSeq" id="WP_379874122.1">
    <property type="nucleotide sequence ID" value="NZ_JBHUIP010000001.1"/>
</dbReference>
<keyword evidence="8" id="KW-1185">Reference proteome</keyword>
<gene>
    <name evidence="7" type="ORF">ACFSM5_00815</name>
</gene>
<comment type="caution">
    <text evidence="7">The sequence shown here is derived from an EMBL/GenBank/DDBJ whole genome shotgun (WGS) entry which is preliminary data.</text>
</comment>
<dbReference type="InterPro" id="IPR000914">
    <property type="entry name" value="SBP_5_dom"/>
</dbReference>
<reference evidence="8" key="1">
    <citation type="journal article" date="2019" name="Int. J. Syst. Evol. Microbiol.">
        <title>The Global Catalogue of Microorganisms (GCM) 10K type strain sequencing project: providing services to taxonomists for standard genome sequencing and annotation.</title>
        <authorList>
            <consortium name="The Broad Institute Genomics Platform"/>
            <consortium name="The Broad Institute Genome Sequencing Center for Infectious Disease"/>
            <person name="Wu L."/>
            <person name="Ma J."/>
        </authorList>
    </citation>
    <scope>NUCLEOTIDE SEQUENCE [LARGE SCALE GENOMIC DNA]</scope>
    <source>
        <strain evidence="8">CGMCC 1.19062</strain>
    </source>
</reference>
<dbReference type="Gene3D" id="3.90.76.10">
    <property type="entry name" value="Dipeptide-binding Protein, Domain 1"/>
    <property type="match status" value="1"/>
</dbReference>
<protein>
    <submittedName>
        <fullName evidence="7">ABC transporter substrate-binding protein</fullName>
    </submittedName>
</protein>
<keyword evidence="3" id="KW-0813">Transport</keyword>
<dbReference type="SUPFAM" id="SSF53850">
    <property type="entry name" value="Periplasmic binding protein-like II"/>
    <property type="match status" value="1"/>
</dbReference>